<dbReference type="GO" id="GO:0005737">
    <property type="term" value="C:cytoplasm"/>
    <property type="evidence" value="ECO:0007669"/>
    <property type="project" value="TreeGrafter"/>
</dbReference>
<gene>
    <name evidence="4" type="ORF">CEUR00632_LOCUS6457</name>
</gene>
<name>A0A7R9V6Y3_9CHLO</name>
<feature type="domain" description="PPIase cyclophilin-type" evidence="3">
    <location>
        <begin position="1"/>
        <end position="94"/>
    </location>
</feature>
<protein>
    <recommendedName>
        <fullName evidence="2">Peptidyl-prolyl cis-trans isomerase</fullName>
        <shortName evidence="2">PPIase</shortName>
        <ecNumber evidence="2">5.2.1.8</ecNumber>
    </recommendedName>
</protein>
<comment type="similarity">
    <text evidence="1 2">Belongs to the cyclophilin-type PPIase family.</text>
</comment>
<evidence type="ECO:0000259" key="3">
    <source>
        <dbReference type="PROSITE" id="PS50072"/>
    </source>
</evidence>
<dbReference type="Pfam" id="PF00160">
    <property type="entry name" value="Pro_isomerase"/>
    <property type="match status" value="1"/>
</dbReference>
<dbReference type="AlphaFoldDB" id="A0A7R9V6Y3"/>
<reference evidence="4" key="1">
    <citation type="submission" date="2021-01" db="EMBL/GenBank/DDBJ databases">
        <authorList>
            <person name="Corre E."/>
            <person name="Pelletier E."/>
            <person name="Niang G."/>
            <person name="Scheremetjew M."/>
            <person name="Finn R."/>
            <person name="Kale V."/>
            <person name="Holt S."/>
            <person name="Cochrane G."/>
            <person name="Meng A."/>
            <person name="Brown T."/>
            <person name="Cohen L."/>
        </authorList>
    </citation>
    <scope>NUCLEOTIDE SEQUENCE</scope>
    <source>
        <strain evidence="4">CCMP219</strain>
    </source>
</reference>
<proteinExistence type="inferred from homology"/>
<dbReference type="PRINTS" id="PR00153">
    <property type="entry name" value="CSAPPISMRASE"/>
</dbReference>
<organism evidence="4">
    <name type="scientific">Chlamydomonas euryale</name>
    <dbReference type="NCBI Taxonomy" id="1486919"/>
    <lineage>
        <taxon>Eukaryota</taxon>
        <taxon>Viridiplantae</taxon>
        <taxon>Chlorophyta</taxon>
        <taxon>core chlorophytes</taxon>
        <taxon>Chlorophyceae</taxon>
        <taxon>CS clade</taxon>
        <taxon>Chlamydomonadales</taxon>
        <taxon>Chlamydomonadaceae</taxon>
        <taxon>Chlamydomonas</taxon>
    </lineage>
</organism>
<accession>A0A7R9V6Y3</accession>
<keyword evidence="2" id="KW-0413">Isomerase</keyword>
<evidence type="ECO:0000313" key="4">
    <source>
        <dbReference type="EMBL" id="CAD8286419.1"/>
    </source>
</evidence>
<dbReference type="InterPro" id="IPR002130">
    <property type="entry name" value="Cyclophilin-type_PPIase_dom"/>
</dbReference>
<dbReference type="GO" id="GO:0016018">
    <property type="term" value="F:cyclosporin A binding"/>
    <property type="evidence" value="ECO:0007669"/>
    <property type="project" value="TreeGrafter"/>
</dbReference>
<dbReference type="EC" id="5.2.1.8" evidence="2"/>
<dbReference type="PROSITE" id="PS50072">
    <property type="entry name" value="CSA_PPIASE_2"/>
    <property type="match status" value="1"/>
</dbReference>
<dbReference type="PANTHER" id="PTHR11071:SF561">
    <property type="entry name" value="PEPTIDYL-PROLYL CIS-TRANS ISOMERASE D-RELATED"/>
    <property type="match status" value="1"/>
</dbReference>
<dbReference type="PANTHER" id="PTHR11071">
    <property type="entry name" value="PEPTIDYL-PROLYL CIS-TRANS ISOMERASE"/>
    <property type="match status" value="1"/>
</dbReference>
<dbReference type="GO" id="GO:0003755">
    <property type="term" value="F:peptidyl-prolyl cis-trans isomerase activity"/>
    <property type="evidence" value="ECO:0007669"/>
    <property type="project" value="UniProtKB-UniRule"/>
</dbReference>
<comment type="function">
    <text evidence="2">PPIases accelerate the folding of proteins. It catalyzes the cis-trans isomerization of proline imidic peptide bonds in oligopeptides.</text>
</comment>
<dbReference type="EMBL" id="HBEC01014004">
    <property type="protein sequence ID" value="CAD8286419.1"/>
    <property type="molecule type" value="Transcribed_RNA"/>
</dbReference>
<comment type="catalytic activity">
    <reaction evidence="2">
        <text>[protein]-peptidylproline (omega=180) = [protein]-peptidylproline (omega=0)</text>
        <dbReference type="Rhea" id="RHEA:16237"/>
        <dbReference type="Rhea" id="RHEA-COMP:10747"/>
        <dbReference type="Rhea" id="RHEA-COMP:10748"/>
        <dbReference type="ChEBI" id="CHEBI:83833"/>
        <dbReference type="ChEBI" id="CHEBI:83834"/>
        <dbReference type="EC" id="5.2.1.8"/>
    </reaction>
</comment>
<dbReference type="SUPFAM" id="SSF50891">
    <property type="entry name" value="Cyclophilin-like"/>
    <property type="match status" value="1"/>
</dbReference>
<dbReference type="Gene3D" id="2.40.100.10">
    <property type="entry name" value="Cyclophilin-like"/>
    <property type="match status" value="1"/>
</dbReference>
<evidence type="ECO:0000256" key="1">
    <source>
        <dbReference type="ARBA" id="ARBA00007365"/>
    </source>
</evidence>
<keyword evidence="2" id="KW-0697">Rotamase</keyword>
<evidence type="ECO:0000256" key="2">
    <source>
        <dbReference type="RuleBase" id="RU363019"/>
    </source>
</evidence>
<dbReference type="GO" id="GO:0006457">
    <property type="term" value="P:protein folding"/>
    <property type="evidence" value="ECO:0007669"/>
    <property type="project" value="TreeGrafter"/>
</dbReference>
<sequence>MSIYGHPFKDDPGGLKLQHDRPYLLSIANSGHDTNTAHFSITCAPAHHLDGSYVIFGECVSGFDVIEAVNALSRGQRDNALLQSKRAQIVDAGQLRRGAYLAPPAEP</sequence>
<dbReference type="InterPro" id="IPR029000">
    <property type="entry name" value="Cyclophilin-like_dom_sf"/>
</dbReference>